<feature type="compositionally biased region" description="Low complexity" evidence="1">
    <location>
        <begin position="40"/>
        <end position="89"/>
    </location>
</feature>
<dbReference type="Pfam" id="PF10956">
    <property type="entry name" value="DUF2756"/>
    <property type="match status" value="1"/>
</dbReference>
<evidence type="ECO:0000256" key="2">
    <source>
        <dbReference type="SAM" id="SignalP"/>
    </source>
</evidence>
<evidence type="ECO:0000256" key="1">
    <source>
        <dbReference type="SAM" id="MobiDB-lite"/>
    </source>
</evidence>
<gene>
    <name evidence="3" type="ORF">HA49_02680</name>
</gene>
<feature type="region of interest" description="Disordered" evidence="1">
    <location>
        <begin position="25"/>
        <end position="89"/>
    </location>
</feature>
<organism evidence="3 4">
    <name type="scientific">Tatumella morbirosei</name>
    <dbReference type="NCBI Taxonomy" id="642227"/>
    <lineage>
        <taxon>Bacteria</taxon>
        <taxon>Pseudomonadati</taxon>
        <taxon>Pseudomonadota</taxon>
        <taxon>Gammaproteobacteria</taxon>
        <taxon>Enterobacterales</taxon>
        <taxon>Erwiniaceae</taxon>
        <taxon>Tatumella</taxon>
    </lineage>
</organism>
<comment type="caution">
    <text evidence="3">The sequence shown here is derived from an EMBL/GenBank/DDBJ whole genome shotgun (WGS) entry which is preliminary data.</text>
</comment>
<evidence type="ECO:0000313" key="3">
    <source>
        <dbReference type="EMBL" id="KGD79503.1"/>
    </source>
</evidence>
<dbReference type="AlphaFoldDB" id="A0A095UYX8"/>
<evidence type="ECO:0000313" key="4">
    <source>
        <dbReference type="Proteomes" id="UP000029577"/>
    </source>
</evidence>
<feature type="signal peptide" evidence="2">
    <location>
        <begin position="1"/>
        <end position="19"/>
    </location>
</feature>
<keyword evidence="2" id="KW-0732">Signal</keyword>
<protein>
    <recommendedName>
        <fullName evidence="5">DUF2756 domain-containing protein</fullName>
    </recommendedName>
</protein>
<feature type="chain" id="PRO_5001912229" description="DUF2756 domain-containing protein" evidence="2">
    <location>
        <begin position="20"/>
        <end position="89"/>
    </location>
</feature>
<dbReference type="RefSeq" id="WP_038016481.1">
    <property type="nucleotide sequence ID" value="NZ_JPKR02000005.1"/>
</dbReference>
<evidence type="ECO:0008006" key="5">
    <source>
        <dbReference type="Google" id="ProtNLM"/>
    </source>
</evidence>
<dbReference type="InterPro" id="IPR020158">
    <property type="entry name" value="DUF2756"/>
</dbReference>
<accession>A0A095UYX8</accession>
<dbReference type="Proteomes" id="UP000029577">
    <property type="component" value="Unassembled WGS sequence"/>
</dbReference>
<proteinExistence type="predicted"/>
<dbReference type="eggNOG" id="ENOG5031GKG">
    <property type="taxonomic scope" value="Bacteria"/>
</dbReference>
<keyword evidence="4" id="KW-1185">Reference proteome</keyword>
<name>A0A095UYX8_9GAMM</name>
<dbReference type="EMBL" id="JPKR02000005">
    <property type="protein sequence ID" value="KGD79503.1"/>
    <property type="molecule type" value="Genomic_DNA"/>
</dbReference>
<reference evidence="3" key="1">
    <citation type="submission" date="2014-12" db="EMBL/GenBank/DDBJ databases">
        <title>The draft genome of the Tatumella morbirosei type strain, LMG23360T isolated from pineapple rot.</title>
        <authorList>
            <person name="Smits T.H."/>
            <person name="Palmer M."/>
            <person name="Venter S.N."/>
            <person name="Duffy B."/>
            <person name="Steenkamp E.T."/>
            <person name="Chan W.Y."/>
            <person name="Coutinho T.A."/>
            <person name="Coetzee M.P."/>
            <person name="De Maayer P."/>
        </authorList>
    </citation>
    <scope>NUCLEOTIDE SEQUENCE [LARGE SCALE GENOMIC DNA]</scope>
    <source>
        <strain evidence="3">LMG 23360</strain>
    </source>
</reference>
<sequence>MKKTLLTALIVALPLMAVAAINHNPLTTNRPAGVTPNISQQRMQNQMQMQQQQQQMKLRNDQQMESQALQQKIQQQQQRSQQRINNAQP</sequence>